<proteinExistence type="predicted"/>
<dbReference type="Proteomes" id="UP000051295">
    <property type="component" value="Unassembled WGS sequence"/>
</dbReference>
<keyword evidence="2" id="KW-1185">Reference proteome</keyword>
<dbReference type="PATRIC" id="fig|1641875.4.peg.4174"/>
<protein>
    <submittedName>
        <fullName evidence="1">Uncharacterized protein</fullName>
    </submittedName>
</protein>
<evidence type="ECO:0000313" key="2">
    <source>
        <dbReference type="Proteomes" id="UP000051295"/>
    </source>
</evidence>
<comment type="caution">
    <text evidence="1">The sequence shown here is derived from an EMBL/GenBank/DDBJ whole genome shotgun (WGS) entry which is preliminary data.</text>
</comment>
<accession>A0A0T5NV00</accession>
<organism evidence="1 2">
    <name type="scientific">Roseovarius atlanticus</name>
    <dbReference type="NCBI Taxonomy" id="1641875"/>
    <lineage>
        <taxon>Bacteria</taxon>
        <taxon>Pseudomonadati</taxon>
        <taxon>Pseudomonadota</taxon>
        <taxon>Alphaproteobacteria</taxon>
        <taxon>Rhodobacterales</taxon>
        <taxon>Roseobacteraceae</taxon>
        <taxon>Roseovarius</taxon>
    </lineage>
</organism>
<feature type="non-terminal residue" evidence="1">
    <location>
        <position position="1"/>
    </location>
</feature>
<gene>
    <name evidence="1" type="ORF">XM53_08840</name>
</gene>
<dbReference type="AlphaFoldDB" id="A0A0T5NV00"/>
<evidence type="ECO:0000313" key="1">
    <source>
        <dbReference type="EMBL" id="KRS12689.1"/>
    </source>
</evidence>
<sequence>NGPKTDDALTFNPDHSMGAVHLAPDIVRDVLEGRQPIGFTSEWCLRHDLPSDWTEQRQHLATL</sequence>
<dbReference type="EMBL" id="LAXJ01000008">
    <property type="protein sequence ID" value="KRS12689.1"/>
    <property type="molecule type" value="Genomic_DNA"/>
</dbReference>
<name>A0A0T5NV00_9RHOB</name>
<reference evidence="1 2" key="1">
    <citation type="submission" date="2015-04" db="EMBL/GenBank/DDBJ databases">
        <title>The draft genome sequence of Roseovarius sp.R12b.</title>
        <authorList>
            <person name="Li G."/>
            <person name="Lai Q."/>
            <person name="Shao Z."/>
            <person name="Yan P."/>
        </authorList>
    </citation>
    <scope>NUCLEOTIDE SEQUENCE [LARGE SCALE GENOMIC DNA]</scope>
    <source>
        <strain evidence="1 2">R12B</strain>
    </source>
</reference>